<evidence type="ECO:0000313" key="3">
    <source>
        <dbReference type="Proteomes" id="UP000078387"/>
    </source>
</evidence>
<comment type="caution">
    <text evidence="2">The sequence shown here is derived from an EMBL/GenBank/DDBJ whole genome shotgun (WGS) entry which is preliminary data.</text>
</comment>
<reference evidence="2 3" key="1">
    <citation type="submission" date="2016-05" db="EMBL/GenBank/DDBJ databases">
        <title>First whole genome sequencing of Entamoeba histolytica HM1:IMSS-clone-6.</title>
        <authorList>
            <person name="Mukherjee Avik.K."/>
            <person name="Izumyama S."/>
            <person name="Nakada-Tsukui K."/>
            <person name="Nozaki T."/>
        </authorList>
    </citation>
    <scope>NUCLEOTIDE SEQUENCE [LARGE SCALE GENOMIC DNA]</scope>
    <source>
        <strain evidence="2 3">HM1:IMSS clone 6</strain>
    </source>
</reference>
<dbReference type="VEuPathDB" id="AmoebaDB:EHI5A_123240"/>
<organism evidence="2 3">
    <name type="scientific">Entamoeba histolytica</name>
    <dbReference type="NCBI Taxonomy" id="5759"/>
    <lineage>
        <taxon>Eukaryota</taxon>
        <taxon>Amoebozoa</taxon>
        <taxon>Evosea</taxon>
        <taxon>Archamoebae</taxon>
        <taxon>Mastigamoebida</taxon>
        <taxon>Entamoebidae</taxon>
        <taxon>Entamoeba</taxon>
    </lineage>
</organism>
<keyword evidence="1" id="KW-0472">Membrane</keyword>
<dbReference type="VEuPathDB" id="AmoebaDB:EHI8A_088490"/>
<dbReference type="VEuPathDB" id="AmoebaDB:EHI_138310"/>
<protein>
    <submittedName>
        <fullName evidence="2">Uncharacterized protein</fullName>
    </submittedName>
</protein>
<dbReference type="eggNOG" id="ENOG502RD6H">
    <property type="taxonomic scope" value="Eukaryota"/>
</dbReference>
<feature type="transmembrane region" description="Helical" evidence="1">
    <location>
        <begin position="289"/>
        <end position="314"/>
    </location>
</feature>
<accession>A0A175JQ65</accession>
<evidence type="ECO:0000313" key="2">
    <source>
        <dbReference type="EMBL" id="GAT95871.1"/>
    </source>
</evidence>
<dbReference type="AlphaFoldDB" id="A0A175JQ65"/>
<evidence type="ECO:0000256" key="1">
    <source>
        <dbReference type="SAM" id="Phobius"/>
    </source>
</evidence>
<gene>
    <name evidence="2" type="ORF">CL6EHI_138310</name>
</gene>
<dbReference type="Proteomes" id="UP000078387">
    <property type="component" value="Unassembled WGS sequence"/>
</dbReference>
<sequence>MIELLYIISIVIAEECIFEPLKDNTDFSKPENWGGNSSICPCEGVNCNIDFSELTEVMYIKNIKGTYKTLILPNSPIIFEIIGLFDVTDEFVVQDKVTIYSNSKYFEDLSDVMFKSISIGDSVTSELIVNSPFKIETISCEGTIRLNKNGFISNILLHGILIIDKNVHVTVNKFIGTGRIIVLNGMMLISGRESSIVNTEIQFGEINQEIIKLIVNNDIQFEKTCFNISQYNEMYCGENPLTLVQSIFGIIQSTKPSFIYHNNSYCESDLSTSSEIKLQVNNNSCKTSYYYIVMLVVGIALVLCSLIFMILLIFKVYQKLHIKIE</sequence>
<dbReference type="EMBL" id="BDEQ01000001">
    <property type="protein sequence ID" value="GAT95871.1"/>
    <property type="molecule type" value="Genomic_DNA"/>
</dbReference>
<proteinExistence type="predicted"/>
<dbReference type="VEuPathDB" id="AmoebaDB:EHI7A_131220"/>
<dbReference type="VEuPathDB" id="AmoebaDB:KM1_155540"/>
<name>A0A175JQ65_ENTHI</name>
<keyword evidence="1" id="KW-0812">Transmembrane</keyword>
<keyword evidence="1" id="KW-1133">Transmembrane helix</keyword>